<dbReference type="OMA" id="INTERHT"/>
<name>S2K1P1_MUCC1</name>
<evidence type="ECO:0000313" key="3">
    <source>
        <dbReference type="Proteomes" id="UP000014254"/>
    </source>
</evidence>
<reference evidence="3" key="1">
    <citation type="submission" date="2013-05" db="EMBL/GenBank/DDBJ databases">
        <title>The Genome sequence of Mucor circinelloides f. circinelloides 1006PhL.</title>
        <authorList>
            <consortium name="The Broad Institute Genomics Platform"/>
            <person name="Cuomo C."/>
            <person name="Earl A."/>
            <person name="Findley K."/>
            <person name="Lee S.C."/>
            <person name="Walker B."/>
            <person name="Young S."/>
            <person name="Zeng Q."/>
            <person name="Gargeya S."/>
            <person name="Fitzgerald M."/>
            <person name="Haas B."/>
            <person name="Abouelleil A."/>
            <person name="Allen A.W."/>
            <person name="Alvarado L."/>
            <person name="Arachchi H.M."/>
            <person name="Berlin A.M."/>
            <person name="Chapman S.B."/>
            <person name="Gainer-Dewar J."/>
            <person name="Goldberg J."/>
            <person name="Griggs A."/>
            <person name="Gujja S."/>
            <person name="Hansen M."/>
            <person name="Howarth C."/>
            <person name="Imamovic A."/>
            <person name="Ireland A."/>
            <person name="Larimer J."/>
            <person name="McCowan C."/>
            <person name="Murphy C."/>
            <person name="Pearson M."/>
            <person name="Poon T.W."/>
            <person name="Priest M."/>
            <person name="Roberts A."/>
            <person name="Saif S."/>
            <person name="Shea T."/>
            <person name="Sisk P."/>
            <person name="Sykes S."/>
            <person name="Wortman J."/>
            <person name="Nusbaum C."/>
            <person name="Birren B."/>
        </authorList>
    </citation>
    <scope>NUCLEOTIDE SEQUENCE [LARGE SCALE GENOMIC DNA]</scope>
    <source>
        <strain evidence="3">1006PhL</strain>
    </source>
</reference>
<gene>
    <name evidence="2" type="ORF">HMPREF1544_04079</name>
</gene>
<feature type="compositionally biased region" description="Polar residues" evidence="1">
    <location>
        <begin position="99"/>
        <end position="110"/>
    </location>
</feature>
<sequence>MGIQASLASLPASLISLEENMNNLNTSDDIGLATSHSIIRTPHRNGRLLGRIHTDPLDRPLNMSPVERTDTHMVPKFTSASESKYKENRRESMFGVASDTDTSANSATYRSNSSGSSSTEVRLPKERLSNLSMVSELDILEYRATSNEAREITEVRRNSLSILEQTDSTTTYDEFSINTERHTMPPA</sequence>
<evidence type="ECO:0000313" key="2">
    <source>
        <dbReference type="EMBL" id="EPB89088.1"/>
    </source>
</evidence>
<feature type="region of interest" description="Disordered" evidence="1">
    <location>
        <begin position="99"/>
        <end position="123"/>
    </location>
</feature>
<dbReference type="Proteomes" id="UP000014254">
    <property type="component" value="Unassembled WGS sequence"/>
</dbReference>
<evidence type="ECO:0000256" key="1">
    <source>
        <dbReference type="SAM" id="MobiDB-lite"/>
    </source>
</evidence>
<accession>S2K1P1</accession>
<dbReference type="EMBL" id="KE123940">
    <property type="protein sequence ID" value="EPB89088.1"/>
    <property type="molecule type" value="Genomic_DNA"/>
</dbReference>
<dbReference type="VEuPathDB" id="FungiDB:HMPREF1544_04079"/>
<dbReference type="OrthoDB" id="2247785at2759"/>
<organism evidence="2 3">
    <name type="scientific">Mucor circinelloides f. circinelloides (strain 1006PhL)</name>
    <name type="common">Mucormycosis agent</name>
    <name type="synonym">Calyptromyces circinelloides</name>
    <dbReference type="NCBI Taxonomy" id="1220926"/>
    <lineage>
        <taxon>Eukaryota</taxon>
        <taxon>Fungi</taxon>
        <taxon>Fungi incertae sedis</taxon>
        <taxon>Mucoromycota</taxon>
        <taxon>Mucoromycotina</taxon>
        <taxon>Mucoromycetes</taxon>
        <taxon>Mucorales</taxon>
        <taxon>Mucorineae</taxon>
        <taxon>Mucoraceae</taxon>
        <taxon>Mucor</taxon>
    </lineage>
</organism>
<proteinExistence type="predicted"/>
<protein>
    <submittedName>
        <fullName evidence="2">Uncharacterized protein</fullName>
    </submittedName>
</protein>
<dbReference type="AlphaFoldDB" id="S2K1P1"/>
<dbReference type="InParanoid" id="S2K1P1"/>
<keyword evidence="3" id="KW-1185">Reference proteome</keyword>